<proteinExistence type="predicted"/>
<evidence type="ECO:0000313" key="2">
    <source>
        <dbReference type="EMBL" id="RXH81252.1"/>
    </source>
</evidence>
<dbReference type="AlphaFoldDB" id="A0A498IGJ3"/>
<feature type="compositionally biased region" description="Acidic residues" evidence="1">
    <location>
        <begin position="33"/>
        <end position="60"/>
    </location>
</feature>
<name>A0A498IGJ3_MALDO</name>
<feature type="region of interest" description="Disordered" evidence="1">
    <location>
        <begin position="24"/>
        <end position="60"/>
    </location>
</feature>
<sequence length="60" mass="6496">MRTGLLYRGKGVNLLSVDEILLKNVESESGQEASEEEEVGTGGEYEDEVLDSSSEGSEED</sequence>
<evidence type="ECO:0000313" key="3">
    <source>
        <dbReference type="Proteomes" id="UP000290289"/>
    </source>
</evidence>
<protein>
    <submittedName>
        <fullName evidence="2">Uncharacterized protein</fullName>
    </submittedName>
</protein>
<comment type="caution">
    <text evidence="2">The sequence shown here is derived from an EMBL/GenBank/DDBJ whole genome shotgun (WGS) entry which is preliminary data.</text>
</comment>
<accession>A0A498IGJ3</accession>
<dbReference type="EMBL" id="RDQH01000338">
    <property type="protein sequence ID" value="RXH81252.1"/>
    <property type="molecule type" value="Genomic_DNA"/>
</dbReference>
<gene>
    <name evidence="2" type="ORF">DVH24_005166</name>
</gene>
<evidence type="ECO:0000256" key="1">
    <source>
        <dbReference type="SAM" id="MobiDB-lite"/>
    </source>
</evidence>
<reference evidence="2 3" key="1">
    <citation type="submission" date="2018-10" db="EMBL/GenBank/DDBJ databases">
        <title>A high-quality apple genome assembly.</title>
        <authorList>
            <person name="Hu J."/>
        </authorList>
    </citation>
    <scope>NUCLEOTIDE SEQUENCE [LARGE SCALE GENOMIC DNA]</scope>
    <source>
        <strain evidence="3">cv. HFTH1</strain>
        <tissue evidence="2">Young leaf</tissue>
    </source>
</reference>
<keyword evidence="3" id="KW-1185">Reference proteome</keyword>
<dbReference type="Proteomes" id="UP000290289">
    <property type="component" value="Chromosome 12"/>
</dbReference>
<organism evidence="2 3">
    <name type="scientific">Malus domestica</name>
    <name type="common">Apple</name>
    <name type="synonym">Pyrus malus</name>
    <dbReference type="NCBI Taxonomy" id="3750"/>
    <lineage>
        <taxon>Eukaryota</taxon>
        <taxon>Viridiplantae</taxon>
        <taxon>Streptophyta</taxon>
        <taxon>Embryophyta</taxon>
        <taxon>Tracheophyta</taxon>
        <taxon>Spermatophyta</taxon>
        <taxon>Magnoliopsida</taxon>
        <taxon>eudicotyledons</taxon>
        <taxon>Gunneridae</taxon>
        <taxon>Pentapetalae</taxon>
        <taxon>rosids</taxon>
        <taxon>fabids</taxon>
        <taxon>Rosales</taxon>
        <taxon>Rosaceae</taxon>
        <taxon>Amygdaloideae</taxon>
        <taxon>Maleae</taxon>
        <taxon>Malus</taxon>
    </lineage>
</organism>